<dbReference type="STRING" id="391625.PPSIR1_07807"/>
<dbReference type="eggNOG" id="COG0515">
    <property type="taxonomic scope" value="Bacteria"/>
</dbReference>
<keyword evidence="2 5" id="KW-0547">Nucleotide-binding</keyword>
<gene>
    <name evidence="9" type="ORF">PPSIR1_07807</name>
</gene>
<feature type="transmembrane region" description="Helical" evidence="7">
    <location>
        <begin position="407"/>
        <end position="433"/>
    </location>
</feature>
<evidence type="ECO:0000256" key="3">
    <source>
        <dbReference type="ARBA" id="ARBA00022777"/>
    </source>
</evidence>
<sequence length="588" mass="63700">MNTIMVEGDAEQGKDTLLGYAPSAEPEDERVGEYSETSIFEGRDESPVSDEVLAMTSESIRQRPLLAGRYRLQRPLGAGGMSIVYVAEHVRIRKLVAIKVLRDEHVDDPVRTQRFLREARATAEIGHPNVVEISDFGETEEGAPFFVMEHLDGDDLAHLLHRQGPIPWERLSRWLLQLCAGLSAAHEVGVVHRDLKPDNCVRVIREDGTERLKIIDFGVAKLTRDELVEGERLTQTGVVVGTPEYISPEQARGEAELDHRVDVYALGVIAFEMLTGKLPFEGPKYPSYVEVLTAHGYEAAPTFAELAPKLEIPEGVEAIVRKCLQKQADNRYQSMAELAAAIEALCGEGVAPAAVVDDAEGAPHIDGPMRFAASAPGRGDSPRGEARELVAAVEARPAPIRRRGNQLAWIGTAALSFGVIMLLAGLSAGWFMYGRGLIEPDPDPAPPIEAPAVAAALPEPEPEPEPEALAPAAAETIRVRIDSNVEARIVDALDGALYGLTNDPEGFTLERSLEPVRLRLSAAGYEEFEFQIVPSGDRSFSQKLEPKKKRGAKAGPAKDPKADAEGSAAAEPKPGKIDTSEIKDPFGP</sequence>
<feature type="region of interest" description="Disordered" evidence="6">
    <location>
        <begin position="16"/>
        <end position="47"/>
    </location>
</feature>
<dbReference type="Pfam" id="PF00069">
    <property type="entry name" value="Pkinase"/>
    <property type="match status" value="1"/>
</dbReference>
<dbReference type="EMBL" id="ABCS01000068">
    <property type="protein sequence ID" value="EDM76280.1"/>
    <property type="molecule type" value="Genomic_DNA"/>
</dbReference>
<dbReference type="InterPro" id="IPR000719">
    <property type="entry name" value="Prot_kinase_dom"/>
</dbReference>
<evidence type="ECO:0000256" key="4">
    <source>
        <dbReference type="ARBA" id="ARBA00022840"/>
    </source>
</evidence>
<keyword evidence="1" id="KW-0808">Transferase</keyword>
<proteinExistence type="predicted"/>
<protein>
    <submittedName>
        <fullName evidence="9">Serine/threonine protein kinase</fullName>
    </submittedName>
</protein>
<feature type="domain" description="Protein kinase" evidence="8">
    <location>
        <begin position="70"/>
        <end position="345"/>
    </location>
</feature>
<evidence type="ECO:0000256" key="5">
    <source>
        <dbReference type="PROSITE-ProRule" id="PRU10141"/>
    </source>
</evidence>
<organism evidence="9 10">
    <name type="scientific">Plesiocystis pacifica SIR-1</name>
    <dbReference type="NCBI Taxonomy" id="391625"/>
    <lineage>
        <taxon>Bacteria</taxon>
        <taxon>Pseudomonadati</taxon>
        <taxon>Myxococcota</taxon>
        <taxon>Polyangia</taxon>
        <taxon>Nannocystales</taxon>
        <taxon>Nannocystaceae</taxon>
        <taxon>Plesiocystis</taxon>
    </lineage>
</organism>
<evidence type="ECO:0000256" key="6">
    <source>
        <dbReference type="SAM" id="MobiDB-lite"/>
    </source>
</evidence>
<evidence type="ECO:0000256" key="7">
    <source>
        <dbReference type="SAM" id="Phobius"/>
    </source>
</evidence>
<evidence type="ECO:0000313" key="10">
    <source>
        <dbReference type="Proteomes" id="UP000005801"/>
    </source>
</evidence>
<comment type="caution">
    <text evidence="9">The sequence shown here is derived from an EMBL/GenBank/DDBJ whole genome shotgun (WGS) entry which is preliminary data.</text>
</comment>
<dbReference type="Proteomes" id="UP000005801">
    <property type="component" value="Unassembled WGS sequence"/>
</dbReference>
<dbReference type="Gene3D" id="1.10.510.10">
    <property type="entry name" value="Transferase(Phosphotransferase) domain 1"/>
    <property type="match status" value="1"/>
</dbReference>
<dbReference type="CDD" id="cd14014">
    <property type="entry name" value="STKc_PknB_like"/>
    <property type="match status" value="1"/>
</dbReference>
<keyword evidence="7" id="KW-1133">Transmembrane helix</keyword>
<dbReference type="PROSITE" id="PS00107">
    <property type="entry name" value="PROTEIN_KINASE_ATP"/>
    <property type="match status" value="1"/>
</dbReference>
<dbReference type="PANTHER" id="PTHR43289:SF34">
    <property type="entry name" value="SERINE_THREONINE-PROTEIN KINASE YBDM-RELATED"/>
    <property type="match status" value="1"/>
</dbReference>
<keyword evidence="9" id="KW-0723">Serine/threonine-protein kinase</keyword>
<dbReference type="SMART" id="SM00220">
    <property type="entry name" value="S_TKc"/>
    <property type="match status" value="1"/>
</dbReference>
<evidence type="ECO:0000256" key="1">
    <source>
        <dbReference type="ARBA" id="ARBA00022679"/>
    </source>
</evidence>
<dbReference type="SUPFAM" id="SSF56112">
    <property type="entry name" value="Protein kinase-like (PK-like)"/>
    <property type="match status" value="1"/>
</dbReference>
<dbReference type="GO" id="GO:0004674">
    <property type="term" value="F:protein serine/threonine kinase activity"/>
    <property type="evidence" value="ECO:0007669"/>
    <property type="project" value="UniProtKB-KW"/>
</dbReference>
<keyword evidence="10" id="KW-1185">Reference proteome</keyword>
<dbReference type="PANTHER" id="PTHR43289">
    <property type="entry name" value="MITOGEN-ACTIVATED PROTEIN KINASE KINASE KINASE 20-RELATED"/>
    <property type="match status" value="1"/>
</dbReference>
<keyword evidence="7" id="KW-0472">Membrane</keyword>
<accession>A6GCV6</accession>
<reference evidence="9 10" key="1">
    <citation type="submission" date="2007-06" db="EMBL/GenBank/DDBJ databases">
        <authorList>
            <person name="Shimkets L."/>
            <person name="Ferriera S."/>
            <person name="Johnson J."/>
            <person name="Kravitz S."/>
            <person name="Beeson K."/>
            <person name="Sutton G."/>
            <person name="Rogers Y.-H."/>
            <person name="Friedman R."/>
            <person name="Frazier M."/>
            <person name="Venter J.C."/>
        </authorList>
    </citation>
    <scope>NUCLEOTIDE SEQUENCE [LARGE SCALE GENOMIC DNA]</scope>
    <source>
        <strain evidence="9 10">SIR-1</strain>
    </source>
</reference>
<name>A6GCV6_9BACT</name>
<dbReference type="AlphaFoldDB" id="A6GCV6"/>
<keyword evidence="7" id="KW-0812">Transmembrane</keyword>
<dbReference type="OrthoDB" id="5481250at2"/>
<keyword evidence="3 9" id="KW-0418">Kinase</keyword>
<evidence type="ECO:0000313" key="9">
    <source>
        <dbReference type="EMBL" id="EDM76280.1"/>
    </source>
</evidence>
<dbReference type="PROSITE" id="PS50011">
    <property type="entry name" value="PROTEIN_KINASE_DOM"/>
    <property type="match status" value="1"/>
</dbReference>
<evidence type="ECO:0000259" key="8">
    <source>
        <dbReference type="PROSITE" id="PS50011"/>
    </source>
</evidence>
<dbReference type="GO" id="GO:0005524">
    <property type="term" value="F:ATP binding"/>
    <property type="evidence" value="ECO:0007669"/>
    <property type="project" value="UniProtKB-UniRule"/>
</dbReference>
<feature type="binding site" evidence="5">
    <location>
        <position position="99"/>
    </location>
    <ligand>
        <name>ATP</name>
        <dbReference type="ChEBI" id="CHEBI:30616"/>
    </ligand>
</feature>
<dbReference type="InterPro" id="IPR017441">
    <property type="entry name" value="Protein_kinase_ATP_BS"/>
</dbReference>
<feature type="region of interest" description="Disordered" evidence="6">
    <location>
        <begin position="538"/>
        <end position="588"/>
    </location>
</feature>
<evidence type="ECO:0000256" key="2">
    <source>
        <dbReference type="ARBA" id="ARBA00022741"/>
    </source>
</evidence>
<dbReference type="InterPro" id="IPR011009">
    <property type="entry name" value="Kinase-like_dom_sf"/>
</dbReference>
<feature type="compositionally biased region" description="Basic and acidic residues" evidence="6">
    <location>
        <begin position="573"/>
        <end position="588"/>
    </location>
</feature>
<keyword evidence="4 5" id="KW-0067">ATP-binding</keyword>
<dbReference type="Gene3D" id="3.30.200.20">
    <property type="entry name" value="Phosphorylase Kinase, domain 1"/>
    <property type="match status" value="1"/>
</dbReference>
<dbReference type="RefSeq" id="WP_006974547.1">
    <property type="nucleotide sequence ID" value="NZ_ABCS01000068.1"/>
</dbReference>